<organism evidence="3">
    <name type="scientific">Clastoptera arizonana</name>
    <name type="common">Arizona spittle bug</name>
    <dbReference type="NCBI Taxonomy" id="38151"/>
    <lineage>
        <taxon>Eukaryota</taxon>
        <taxon>Metazoa</taxon>
        <taxon>Ecdysozoa</taxon>
        <taxon>Arthropoda</taxon>
        <taxon>Hexapoda</taxon>
        <taxon>Insecta</taxon>
        <taxon>Pterygota</taxon>
        <taxon>Neoptera</taxon>
        <taxon>Paraneoptera</taxon>
        <taxon>Hemiptera</taxon>
        <taxon>Auchenorrhyncha</taxon>
        <taxon>Cercopoidea</taxon>
        <taxon>Clastopteridae</taxon>
        <taxon>Clastoptera</taxon>
    </lineage>
</organism>
<dbReference type="Gene3D" id="1.10.150.50">
    <property type="entry name" value="Transcription Factor, Ets-1"/>
    <property type="match status" value="1"/>
</dbReference>
<keyword evidence="1" id="KW-0472">Membrane</keyword>
<dbReference type="InterPro" id="IPR001660">
    <property type="entry name" value="SAM"/>
</dbReference>
<keyword evidence="1" id="KW-0812">Transmembrane</keyword>
<dbReference type="SUPFAM" id="SSF47769">
    <property type="entry name" value="SAM/Pointed domain"/>
    <property type="match status" value="1"/>
</dbReference>
<evidence type="ECO:0000256" key="1">
    <source>
        <dbReference type="SAM" id="Phobius"/>
    </source>
</evidence>
<dbReference type="InterPro" id="IPR013761">
    <property type="entry name" value="SAM/pointed_sf"/>
</dbReference>
<evidence type="ECO:0000313" key="3">
    <source>
        <dbReference type="EMBL" id="JAS19336.1"/>
    </source>
</evidence>
<dbReference type="PROSITE" id="PS50105">
    <property type="entry name" value="SAM_DOMAIN"/>
    <property type="match status" value="1"/>
</dbReference>
<proteinExistence type="predicted"/>
<accession>A0A1B6D0X1</accession>
<sequence>MDYNKKFPSSTELLAKLEEDAKTNDNEEESLENTAAWEKYANDEFSTVVTYLRGINLSEYQELFNEKGVNNEIFFFLTDEDLIDMGMVNKEHRQKLLQILSLRGNHRENFGKPSELSTTDIANVLLYTNRHLDAIQCALASYRIRLNKSEVHNSLLTTHLTSAKALSILCSEADVQAKLLNNQFNAILSEKPGVHQKKRQKSYISIVVCSMMATLTAVFYWLKRR</sequence>
<protein>
    <recommendedName>
        <fullName evidence="2">SAM domain-containing protein</fullName>
    </recommendedName>
</protein>
<reference evidence="3" key="1">
    <citation type="submission" date="2015-12" db="EMBL/GenBank/DDBJ databases">
        <title>De novo transcriptome assembly of four potential Pierce s Disease insect vectors from Arizona vineyards.</title>
        <authorList>
            <person name="Tassone E.E."/>
        </authorList>
    </citation>
    <scope>NUCLEOTIDE SEQUENCE</scope>
</reference>
<dbReference type="EMBL" id="GEDC01017962">
    <property type="protein sequence ID" value="JAS19336.1"/>
    <property type="molecule type" value="Transcribed_RNA"/>
</dbReference>
<dbReference type="CDD" id="cd09487">
    <property type="entry name" value="SAM_superfamily"/>
    <property type="match status" value="1"/>
</dbReference>
<name>A0A1B6D0X1_9HEMI</name>
<gene>
    <name evidence="3" type="ORF">g.11615</name>
</gene>
<dbReference type="SMART" id="SM00454">
    <property type="entry name" value="SAM"/>
    <property type="match status" value="1"/>
</dbReference>
<keyword evidence="1" id="KW-1133">Transmembrane helix</keyword>
<dbReference type="Pfam" id="PF07647">
    <property type="entry name" value="SAM_2"/>
    <property type="match status" value="1"/>
</dbReference>
<dbReference type="AlphaFoldDB" id="A0A1B6D0X1"/>
<feature type="transmembrane region" description="Helical" evidence="1">
    <location>
        <begin position="203"/>
        <end position="222"/>
    </location>
</feature>
<evidence type="ECO:0000259" key="2">
    <source>
        <dbReference type="PROSITE" id="PS50105"/>
    </source>
</evidence>
<feature type="domain" description="SAM" evidence="2">
    <location>
        <begin position="43"/>
        <end position="98"/>
    </location>
</feature>